<dbReference type="Proteomes" id="UP000287651">
    <property type="component" value="Unassembled WGS sequence"/>
</dbReference>
<reference evidence="1 2" key="1">
    <citation type="journal article" date="2014" name="Agronomy (Basel)">
        <title>A Draft Genome Sequence for Ensete ventricosum, the Drought-Tolerant Tree Against Hunger.</title>
        <authorList>
            <person name="Harrison J."/>
            <person name="Moore K.A."/>
            <person name="Paszkiewicz K."/>
            <person name="Jones T."/>
            <person name="Grant M."/>
            <person name="Ambacheew D."/>
            <person name="Muzemil S."/>
            <person name="Studholme D.J."/>
        </authorList>
    </citation>
    <scope>NUCLEOTIDE SEQUENCE [LARGE SCALE GENOMIC DNA]</scope>
</reference>
<name>A0A426XX33_ENSVE</name>
<proteinExistence type="predicted"/>
<comment type="caution">
    <text evidence="1">The sequence shown here is derived from an EMBL/GenBank/DDBJ whole genome shotgun (WGS) entry which is preliminary data.</text>
</comment>
<dbReference type="AlphaFoldDB" id="A0A426XX33"/>
<sequence>MRSCYIFTARRRGGQERPAPMQGRPPTARLAIRGSKPWLKPLVGATSNMRNRPRAWLAPARATPASVGVVPAQGGTAHSRGVAQGLQHLPQGRLPMPTACSTAACVGQRWRGVVRVRERARASF</sequence>
<accession>A0A426XX33</accession>
<protein>
    <submittedName>
        <fullName evidence="1">Uncharacterized protein</fullName>
    </submittedName>
</protein>
<gene>
    <name evidence="1" type="ORF">B296_00022199</name>
</gene>
<dbReference type="EMBL" id="AMZH03016743">
    <property type="protein sequence ID" value="RRT44032.1"/>
    <property type="molecule type" value="Genomic_DNA"/>
</dbReference>
<evidence type="ECO:0000313" key="2">
    <source>
        <dbReference type="Proteomes" id="UP000287651"/>
    </source>
</evidence>
<evidence type="ECO:0000313" key="1">
    <source>
        <dbReference type="EMBL" id="RRT44032.1"/>
    </source>
</evidence>
<organism evidence="1 2">
    <name type="scientific">Ensete ventricosum</name>
    <name type="common">Abyssinian banana</name>
    <name type="synonym">Musa ensete</name>
    <dbReference type="NCBI Taxonomy" id="4639"/>
    <lineage>
        <taxon>Eukaryota</taxon>
        <taxon>Viridiplantae</taxon>
        <taxon>Streptophyta</taxon>
        <taxon>Embryophyta</taxon>
        <taxon>Tracheophyta</taxon>
        <taxon>Spermatophyta</taxon>
        <taxon>Magnoliopsida</taxon>
        <taxon>Liliopsida</taxon>
        <taxon>Zingiberales</taxon>
        <taxon>Musaceae</taxon>
        <taxon>Ensete</taxon>
    </lineage>
</organism>